<proteinExistence type="predicted"/>
<dbReference type="InterPro" id="IPR018060">
    <property type="entry name" value="HTH_AraC"/>
</dbReference>
<dbReference type="GO" id="GO:0043565">
    <property type="term" value="F:sequence-specific DNA binding"/>
    <property type="evidence" value="ECO:0007669"/>
    <property type="project" value="InterPro"/>
</dbReference>
<dbReference type="RefSeq" id="WP_143847533.1">
    <property type="nucleotide sequence ID" value="NZ_VLXZ01000002.1"/>
</dbReference>
<dbReference type="PROSITE" id="PS50110">
    <property type="entry name" value="RESPONSE_REGULATORY"/>
    <property type="match status" value="1"/>
</dbReference>
<gene>
    <name evidence="7" type="ORF">FN960_05115</name>
</gene>
<feature type="domain" description="Response regulatory" evidence="6">
    <location>
        <begin position="2"/>
        <end position="119"/>
    </location>
</feature>
<dbReference type="Proteomes" id="UP000318521">
    <property type="component" value="Unassembled WGS sequence"/>
</dbReference>
<feature type="modified residue" description="4-aspartylphosphate" evidence="4">
    <location>
        <position position="54"/>
    </location>
</feature>
<evidence type="ECO:0000313" key="8">
    <source>
        <dbReference type="Proteomes" id="UP000318521"/>
    </source>
</evidence>
<accession>A0A554A2H7</accession>
<sequence>MKVMLVDDNFQMLHFMEQAIDWSSLGLHVIGTAGDGEEALSLALSDPPDLLVTDIDMPKLNGLDLIERLKQLNENMEALIISCHDDFSYAQQAVRLVVCDYLLKDTLEPKEFEAAIITLKSRWKKHQEPKHIQNSLQTENQIFYQTLDLPHHPLAHAKADIYEEITPDLAYVVRLLMHSKKNELFKEISQWFSLISEKHYDSRTVKTWAFYTLERIEHKAEQASGIGFRSLGELSLLIDRCEYLHELQDAMLRRLMDVMQQMTLSHSLIKGEILEAKLYVEDHIHEKIQMETVANALYLNPSYFSRLFKKETNLTFIEYVHQKKVEEACKSLIVSNQRIDDISRHFGFEHTSYFIKVFKRFKHMSPNEYRRTFTSDIGTGTSRPH</sequence>
<keyword evidence="1" id="KW-0805">Transcription regulation</keyword>
<dbReference type="InterPro" id="IPR020449">
    <property type="entry name" value="Tscrpt_reg_AraC-type_HTH"/>
</dbReference>
<comment type="caution">
    <text evidence="7">The sequence shown here is derived from an EMBL/GenBank/DDBJ whole genome shotgun (WGS) entry which is preliminary data.</text>
</comment>
<dbReference type="Gene3D" id="3.40.50.2300">
    <property type="match status" value="1"/>
</dbReference>
<dbReference type="SMART" id="SM00448">
    <property type="entry name" value="REC"/>
    <property type="match status" value="1"/>
</dbReference>
<dbReference type="SMART" id="SM00342">
    <property type="entry name" value="HTH_ARAC"/>
    <property type="match status" value="1"/>
</dbReference>
<dbReference type="InterPro" id="IPR009057">
    <property type="entry name" value="Homeodomain-like_sf"/>
</dbReference>
<dbReference type="PRINTS" id="PR00032">
    <property type="entry name" value="HTHARAC"/>
</dbReference>
<evidence type="ECO:0000256" key="4">
    <source>
        <dbReference type="PROSITE-ProRule" id="PRU00169"/>
    </source>
</evidence>
<dbReference type="PANTHER" id="PTHR43280">
    <property type="entry name" value="ARAC-FAMILY TRANSCRIPTIONAL REGULATOR"/>
    <property type="match status" value="1"/>
</dbReference>
<dbReference type="SUPFAM" id="SSF52172">
    <property type="entry name" value="CheY-like"/>
    <property type="match status" value="1"/>
</dbReference>
<name>A0A554A2H7_9BACI</name>
<dbReference type="SUPFAM" id="SSF46689">
    <property type="entry name" value="Homeodomain-like"/>
    <property type="match status" value="2"/>
</dbReference>
<reference evidence="7 8" key="1">
    <citation type="submission" date="2019-07" db="EMBL/GenBank/DDBJ databases">
        <authorList>
            <person name="Park Y.J."/>
            <person name="Jeong S.E."/>
            <person name="Jung H.S."/>
        </authorList>
    </citation>
    <scope>NUCLEOTIDE SEQUENCE [LARGE SCALE GENOMIC DNA]</scope>
    <source>
        <strain evidence="8">P16(2019)</strain>
    </source>
</reference>
<evidence type="ECO:0000259" key="5">
    <source>
        <dbReference type="PROSITE" id="PS01124"/>
    </source>
</evidence>
<evidence type="ECO:0000313" key="7">
    <source>
        <dbReference type="EMBL" id="TSB47888.1"/>
    </source>
</evidence>
<dbReference type="Pfam" id="PF12833">
    <property type="entry name" value="HTH_18"/>
    <property type="match status" value="1"/>
</dbReference>
<dbReference type="PANTHER" id="PTHR43280:SF34">
    <property type="entry name" value="ARAC-FAMILY TRANSCRIPTIONAL REGULATOR"/>
    <property type="match status" value="1"/>
</dbReference>
<keyword evidence="4" id="KW-0597">Phosphoprotein</keyword>
<dbReference type="GO" id="GO:0000160">
    <property type="term" value="P:phosphorelay signal transduction system"/>
    <property type="evidence" value="ECO:0007669"/>
    <property type="project" value="InterPro"/>
</dbReference>
<dbReference type="PROSITE" id="PS01124">
    <property type="entry name" value="HTH_ARAC_FAMILY_2"/>
    <property type="match status" value="1"/>
</dbReference>
<protein>
    <submittedName>
        <fullName evidence="7">Response regulator</fullName>
    </submittedName>
</protein>
<dbReference type="GO" id="GO:0003700">
    <property type="term" value="F:DNA-binding transcription factor activity"/>
    <property type="evidence" value="ECO:0007669"/>
    <property type="project" value="InterPro"/>
</dbReference>
<evidence type="ECO:0000256" key="3">
    <source>
        <dbReference type="ARBA" id="ARBA00023163"/>
    </source>
</evidence>
<dbReference type="InterPro" id="IPR001789">
    <property type="entry name" value="Sig_transdc_resp-reg_receiver"/>
</dbReference>
<dbReference type="Gene3D" id="1.10.10.60">
    <property type="entry name" value="Homeodomain-like"/>
    <property type="match status" value="2"/>
</dbReference>
<dbReference type="Pfam" id="PF00072">
    <property type="entry name" value="Response_reg"/>
    <property type="match status" value="1"/>
</dbReference>
<dbReference type="AlphaFoldDB" id="A0A554A2H7"/>
<feature type="domain" description="HTH araC/xylS-type" evidence="5">
    <location>
        <begin position="274"/>
        <end position="372"/>
    </location>
</feature>
<organism evidence="7 8">
    <name type="scientific">Alkalicoccobacillus porphyridii</name>
    <dbReference type="NCBI Taxonomy" id="2597270"/>
    <lineage>
        <taxon>Bacteria</taxon>
        <taxon>Bacillati</taxon>
        <taxon>Bacillota</taxon>
        <taxon>Bacilli</taxon>
        <taxon>Bacillales</taxon>
        <taxon>Bacillaceae</taxon>
        <taxon>Alkalicoccobacillus</taxon>
    </lineage>
</organism>
<keyword evidence="3" id="KW-0804">Transcription</keyword>
<dbReference type="CDD" id="cd17536">
    <property type="entry name" value="REC_YesN-like"/>
    <property type="match status" value="1"/>
</dbReference>
<dbReference type="InterPro" id="IPR011006">
    <property type="entry name" value="CheY-like_superfamily"/>
</dbReference>
<dbReference type="OrthoDB" id="342399at2"/>
<dbReference type="EMBL" id="VLXZ01000002">
    <property type="protein sequence ID" value="TSB47888.1"/>
    <property type="molecule type" value="Genomic_DNA"/>
</dbReference>
<keyword evidence="2" id="KW-0238">DNA-binding</keyword>
<evidence type="ECO:0000259" key="6">
    <source>
        <dbReference type="PROSITE" id="PS50110"/>
    </source>
</evidence>
<evidence type="ECO:0000256" key="2">
    <source>
        <dbReference type="ARBA" id="ARBA00023125"/>
    </source>
</evidence>
<keyword evidence="8" id="KW-1185">Reference proteome</keyword>
<evidence type="ECO:0000256" key="1">
    <source>
        <dbReference type="ARBA" id="ARBA00023015"/>
    </source>
</evidence>